<feature type="chain" id="PRO_5042169275" evidence="1">
    <location>
        <begin position="18"/>
        <end position="136"/>
    </location>
</feature>
<organism evidence="2 3">
    <name type="scientific">Odynerus spinipes</name>
    <dbReference type="NCBI Taxonomy" id="1348599"/>
    <lineage>
        <taxon>Eukaryota</taxon>
        <taxon>Metazoa</taxon>
        <taxon>Ecdysozoa</taxon>
        <taxon>Arthropoda</taxon>
        <taxon>Hexapoda</taxon>
        <taxon>Insecta</taxon>
        <taxon>Pterygota</taxon>
        <taxon>Neoptera</taxon>
        <taxon>Endopterygota</taxon>
        <taxon>Hymenoptera</taxon>
        <taxon>Apocrita</taxon>
        <taxon>Aculeata</taxon>
        <taxon>Vespoidea</taxon>
        <taxon>Vespidae</taxon>
        <taxon>Eumeninae</taxon>
        <taxon>Odynerus</taxon>
    </lineage>
</organism>
<reference evidence="2" key="2">
    <citation type="journal article" date="2023" name="Commun. Biol.">
        <title>Intrasexual cuticular hydrocarbon dimorphism in a wasp sheds light on hydrocarbon biosynthesis genes in Hymenoptera.</title>
        <authorList>
            <person name="Moris V.C."/>
            <person name="Podsiadlowski L."/>
            <person name="Martin S."/>
            <person name="Oeyen J.P."/>
            <person name="Donath A."/>
            <person name="Petersen M."/>
            <person name="Wilbrandt J."/>
            <person name="Misof B."/>
            <person name="Liedtke D."/>
            <person name="Thamm M."/>
            <person name="Scheiner R."/>
            <person name="Schmitt T."/>
            <person name="Niehuis O."/>
        </authorList>
    </citation>
    <scope>NUCLEOTIDE SEQUENCE</scope>
    <source>
        <strain evidence="2">GBR_01_08_01A</strain>
    </source>
</reference>
<evidence type="ECO:0000313" key="3">
    <source>
        <dbReference type="Proteomes" id="UP001258017"/>
    </source>
</evidence>
<dbReference type="Proteomes" id="UP001258017">
    <property type="component" value="Unassembled WGS sequence"/>
</dbReference>
<dbReference type="AlphaFoldDB" id="A0AAD9RXB0"/>
<feature type="signal peptide" evidence="1">
    <location>
        <begin position="1"/>
        <end position="17"/>
    </location>
</feature>
<accession>A0AAD9RXB0</accession>
<sequence>MKLPILLNFLLITVIIAAPHKHSRRKPPGYDELRSNYDSYESSDICDNFVHNRRYEVDCRHDAQTISLKLKTELGSISVAKSFETTNAERKHSKRTHVHRYQGETYNSDANSFSTSINLPHSSLSFTKSYKKVSGC</sequence>
<protein>
    <submittedName>
        <fullName evidence="2">Uncharacterized protein</fullName>
    </submittedName>
</protein>
<evidence type="ECO:0000313" key="2">
    <source>
        <dbReference type="EMBL" id="KAK2587667.1"/>
    </source>
</evidence>
<gene>
    <name evidence="2" type="ORF">KPH14_003785</name>
</gene>
<keyword evidence="3" id="KW-1185">Reference proteome</keyword>
<name>A0AAD9RXB0_9HYME</name>
<keyword evidence="1" id="KW-0732">Signal</keyword>
<dbReference type="EMBL" id="JAIFRP010000006">
    <property type="protein sequence ID" value="KAK2587667.1"/>
    <property type="molecule type" value="Genomic_DNA"/>
</dbReference>
<proteinExistence type="predicted"/>
<reference evidence="2" key="1">
    <citation type="submission" date="2021-08" db="EMBL/GenBank/DDBJ databases">
        <authorList>
            <person name="Misof B."/>
            <person name="Oliver O."/>
            <person name="Podsiadlowski L."/>
            <person name="Donath A."/>
            <person name="Peters R."/>
            <person name="Mayer C."/>
            <person name="Rust J."/>
            <person name="Gunkel S."/>
            <person name="Lesny P."/>
            <person name="Martin S."/>
            <person name="Oeyen J.P."/>
            <person name="Petersen M."/>
            <person name="Panagiotis P."/>
            <person name="Wilbrandt J."/>
            <person name="Tanja T."/>
        </authorList>
    </citation>
    <scope>NUCLEOTIDE SEQUENCE</scope>
    <source>
        <strain evidence="2">GBR_01_08_01A</strain>
        <tissue evidence="2">Thorax + abdomen</tissue>
    </source>
</reference>
<evidence type="ECO:0000256" key="1">
    <source>
        <dbReference type="SAM" id="SignalP"/>
    </source>
</evidence>
<comment type="caution">
    <text evidence="2">The sequence shown here is derived from an EMBL/GenBank/DDBJ whole genome shotgun (WGS) entry which is preliminary data.</text>
</comment>